<feature type="coiled-coil region" evidence="1">
    <location>
        <begin position="43"/>
        <end position="148"/>
    </location>
</feature>
<keyword evidence="4" id="KW-1185">Reference proteome</keyword>
<dbReference type="Proteomes" id="UP000565441">
    <property type="component" value="Unassembled WGS sequence"/>
</dbReference>
<evidence type="ECO:0000313" key="4">
    <source>
        <dbReference type="Proteomes" id="UP000565441"/>
    </source>
</evidence>
<feature type="coiled-coil region" evidence="1">
    <location>
        <begin position="298"/>
        <end position="325"/>
    </location>
</feature>
<evidence type="ECO:0000256" key="2">
    <source>
        <dbReference type="SAM" id="MobiDB-lite"/>
    </source>
</evidence>
<proteinExistence type="predicted"/>
<gene>
    <name evidence="3" type="ORF">D9615_007935</name>
</gene>
<feature type="compositionally biased region" description="Low complexity" evidence="2">
    <location>
        <begin position="402"/>
        <end position="415"/>
    </location>
</feature>
<feature type="compositionally biased region" description="Polar residues" evidence="2">
    <location>
        <begin position="349"/>
        <end position="360"/>
    </location>
</feature>
<comment type="caution">
    <text evidence="3">The sequence shown here is derived from an EMBL/GenBank/DDBJ whole genome shotgun (WGS) entry which is preliminary data.</text>
</comment>
<keyword evidence="1" id="KW-0175">Coiled coil</keyword>
<sequence length="443" mass="49264">MTMAAPSTPQIIRDNAHYHSQIIATIAELDYIPSALSNQASYVKDLEVQLQKSEAQLKKLSETTMKERKEHAALRDSTARRLAHKLTGRREKFEAKESKEEREYVEALEKELSEKDSQNVIRHILGEAKQVQAELSDKAQRYEALKQELSVLYLQIFDGPTQDFPEDDRLEYQLQSSQTLHDQVQSTLNIECQAAEILARADRTITACKAKVQEALGYSQWDMWGGGGMSDVMERNALSMAQSLAKQTEMLCRQAQSISPFVNPVGRLEIAQGSLMSDVFFDNIFTDMAFHRKITASAADLERAHSRLKAERDAAQKRANNAGTQLIEVSQTLEADRIALDSFRRETFQRVSQERGTPPSTDRPPSYRTASVVSGEAPTIERPPAEASSVSGELVITSGPLASYPEPEAPGSSSSPVPPTWGTRNPYAAALAVRTPPNNDEQR</sequence>
<evidence type="ECO:0000256" key="1">
    <source>
        <dbReference type="SAM" id="Coils"/>
    </source>
</evidence>
<dbReference type="OrthoDB" id="2562743at2759"/>
<accession>A0A8H5LZ72</accession>
<dbReference type="PANTHER" id="PTHR21974:SF2">
    <property type="entry name" value="RE15880P"/>
    <property type="match status" value="1"/>
</dbReference>
<dbReference type="EMBL" id="JAACJP010000034">
    <property type="protein sequence ID" value="KAF5375425.1"/>
    <property type="molecule type" value="Genomic_DNA"/>
</dbReference>
<dbReference type="PANTHER" id="PTHR21974">
    <property type="entry name" value="RE15880P"/>
    <property type="match status" value="1"/>
</dbReference>
<reference evidence="3 4" key="1">
    <citation type="journal article" date="2020" name="ISME J.">
        <title>Uncovering the hidden diversity of litter-decomposition mechanisms in mushroom-forming fungi.</title>
        <authorList>
            <person name="Floudas D."/>
            <person name="Bentzer J."/>
            <person name="Ahren D."/>
            <person name="Johansson T."/>
            <person name="Persson P."/>
            <person name="Tunlid A."/>
        </authorList>
    </citation>
    <scope>NUCLEOTIDE SEQUENCE [LARGE SCALE GENOMIC DNA]</scope>
    <source>
        <strain evidence="3 4">CBS 661.87</strain>
    </source>
</reference>
<organism evidence="3 4">
    <name type="scientific">Tricholomella constricta</name>
    <dbReference type="NCBI Taxonomy" id="117010"/>
    <lineage>
        <taxon>Eukaryota</taxon>
        <taxon>Fungi</taxon>
        <taxon>Dikarya</taxon>
        <taxon>Basidiomycota</taxon>
        <taxon>Agaricomycotina</taxon>
        <taxon>Agaricomycetes</taxon>
        <taxon>Agaricomycetidae</taxon>
        <taxon>Agaricales</taxon>
        <taxon>Tricholomatineae</taxon>
        <taxon>Lyophyllaceae</taxon>
        <taxon>Tricholomella</taxon>
    </lineage>
</organism>
<feature type="region of interest" description="Disordered" evidence="2">
    <location>
        <begin position="348"/>
        <end position="443"/>
    </location>
</feature>
<protein>
    <submittedName>
        <fullName evidence="3">Uncharacterized protein</fullName>
    </submittedName>
</protein>
<name>A0A8H5LZ72_9AGAR</name>
<evidence type="ECO:0000313" key="3">
    <source>
        <dbReference type="EMBL" id="KAF5375425.1"/>
    </source>
</evidence>
<dbReference type="AlphaFoldDB" id="A0A8H5LZ72"/>